<dbReference type="AlphaFoldDB" id="A0AAD6Y1P6"/>
<feature type="compositionally biased region" description="Low complexity" evidence="1">
    <location>
        <begin position="315"/>
        <end position="330"/>
    </location>
</feature>
<evidence type="ECO:0000256" key="1">
    <source>
        <dbReference type="SAM" id="MobiDB-lite"/>
    </source>
</evidence>
<evidence type="ECO:0000313" key="3">
    <source>
        <dbReference type="Proteomes" id="UP001222325"/>
    </source>
</evidence>
<feature type="compositionally biased region" description="Polar residues" evidence="1">
    <location>
        <begin position="15"/>
        <end position="29"/>
    </location>
</feature>
<comment type="caution">
    <text evidence="2">The sequence shown here is derived from an EMBL/GenBank/DDBJ whole genome shotgun (WGS) entry which is preliminary data.</text>
</comment>
<feature type="compositionally biased region" description="Polar residues" evidence="1">
    <location>
        <begin position="371"/>
        <end position="381"/>
    </location>
</feature>
<dbReference type="EMBL" id="JARJCN010000002">
    <property type="protein sequence ID" value="KAJ7103326.1"/>
    <property type="molecule type" value="Genomic_DNA"/>
</dbReference>
<gene>
    <name evidence="2" type="ORF">B0H15DRAFT_942797</name>
</gene>
<accession>A0AAD6Y1P6</accession>
<feature type="compositionally biased region" description="Polar residues" evidence="1">
    <location>
        <begin position="555"/>
        <end position="567"/>
    </location>
</feature>
<protein>
    <submittedName>
        <fullName evidence="2">Uncharacterized protein</fullName>
    </submittedName>
</protein>
<feature type="compositionally biased region" description="Low complexity" evidence="1">
    <location>
        <begin position="77"/>
        <end position="109"/>
    </location>
</feature>
<feature type="compositionally biased region" description="Pro residues" evidence="1">
    <location>
        <begin position="574"/>
        <end position="590"/>
    </location>
</feature>
<evidence type="ECO:0000313" key="2">
    <source>
        <dbReference type="EMBL" id="KAJ7103326.1"/>
    </source>
</evidence>
<organism evidence="2 3">
    <name type="scientific">Mycena belliarum</name>
    <dbReference type="NCBI Taxonomy" id="1033014"/>
    <lineage>
        <taxon>Eukaryota</taxon>
        <taxon>Fungi</taxon>
        <taxon>Dikarya</taxon>
        <taxon>Basidiomycota</taxon>
        <taxon>Agaricomycotina</taxon>
        <taxon>Agaricomycetes</taxon>
        <taxon>Agaricomycetidae</taxon>
        <taxon>Agaricales</taxon>
        <taxon>Marasmiineae</taxon>
        <taxon>Mycenaceae</taxon>
        <taxon>Mycena</taxon>
    </lineage>
</organism>
<feature type="compositionally biased region" description="Low complexity" evidence="1">
    <location>
        <begin position="161"/>
        <end position="176"/>
    </location>
</feature>
<dbReference type="Proteomes" id="UP001222325">
    <property type="component" value="Unassembled WGS sequence"/>
</dbReference>
<keyword evidence="3" id="KW-1185">Reference proteome</keyword>
<feature type="compositionally biased region" description="Pro residues" evidence="1">
    <location>
        <begin position="293"/>
        <end position="305"/>
    </location>
</feature>
<feature type="compositionally biased region" description="Basic residues" evidence="1">
    <location>
        <begin position="399"/>
        <end position="414"/>
    </location>
</feature>
<feature type="region of interest" description="Disordered" evidence="1">
    <location>
        <begin position="527"/>
        <end position="626"/>
    </location>
</feature>
<proteinExistence type="predicted"/>
<reference evidence="2" key="1">
    <citation type="submission" date="2023-03" db="EMBL/GenBank/DDBJ databases">
        <title>Massive genome expansion in bonnet fungi (Mycena s.s.) driven by repeated elements and novel gene families across ecological guilds.</title>
        <authorList>
            <consortium name="Lawrence Berkeley National Laboratory"/>
            <person name="Harder C.B."/>
            <person name="Miyauchi S."/>
            <person name="Viragh M."/>
            <person name="Kuo A."/>
            <person name="Thoen E."/>
            <person name="Andreopoulos B."/>
            <person name="Lu D."/>
            <person name="Skrede I."/>
            <person name="Drula E."/>
            <person name="Henrissat B."/>
            <person name="Morin E."/>
            <person name="Kohler A."/>
            <person name="Barry K."/>
            <person name="LaButti K."/>
            <person name="Morin E."/>
            <person name="Salamov A."/>
            <person name="Lipzen A."/>
            <person name="Mereny Z."/>
            <person name="Hegedus B."/>
            <person name="Baldrian P."/>
            <person name="Stursova M."/>
            <person name="Weitz H."/>
            <person name="Taylor A."/>
            <person name="Grigoriev I.V."/>
            <person name="Nagy L.G."/>
            <person name="Martin F."/>
            <person name="Kauserud H."/>
        </authorList>
    </citation>
    <scope>NUCLEOTIDE SEQUENCE</scope>
    <source>
        <strain evidence="2">CBHHK173m</strain>
    </source>
</reference>
<feature type="region of interest" description="Disordered" evidence="1">
    <location>
        <begin position="1"/>
        <end position="500"/>
    </location>
</feature>
<feature type="compositionally biased region" description="Polar residues" evidence="1">
    <location>
        <begin position="484"/>
        <end position="498"/>
    </location>
</feature>
<feature type="compositionally biased region" description="Polar residues" evidence="1">
    <location>
        <begin position="139"/>
        <end position="155"/>
    </location>
</feature>
<sequence length="678" mass="73409">MSSTLSHDPPHRSWWQKSPPNSHSKQSGIKFNALASAIGFKPKKHHPPALTIQDPPYPTVAAPAVHLVPRGEPPRRPYTAPTAPVSRPPSNSVSSSRSPVDSLEPTTPKTPDDPRKFRRGSLLTLSDSDPFAAGVVSLHSPSDPNRLSAFSNSSAHDAKSNESASRVSYASSSSQSFRLGGELSPLSMMSPASDAGSSYMRLSSKISGHSLRRKDLGGPSGEPNRFSQPDPPPKPRPAMRARGMTDGGIERSNFLRDDPLVGNAASSPRSPSSSYHSASSPKTPSRQISLSRPTPPPSSGLPSPPRAGDLGGNSAGSTSSTSLTFSAEFAPISRRVRPQASYDPLPRHAESASEPDAPPRSTPRMLKKSASHQSLTKRGQPSSPPLSAVPIPELAPSKGPRKQRSFHQQQHRLPVHSIPLQLPLSEQRASEPAPSTRKRLFSGSSMRRPSQSTTSFLDDARSLNSPSESERPASLSCWIDTDQPPRSSAQEYTPQQIMSPADMLKLEASVDAAYQRPRGQSIVSATSMPSMSDFEGDFGLSPASSHGGLRRSNSDHPSTSSEHNSQDMYYHSLPPQPPSPPVLMSLPPPPRRTKPRAGSLSRSQSDLVTPLSPPPRRNIRPTISVEERMHRRAIMRKPSFLDIEDEMDKEPDVSRVRDDSFLDLTRDSFDSVRSDYSD</sequence>
<name>A0AAD6Y1P6_9AGAR</name>
<feature type="compositionally biased region" description="Low complexity" evidence="1">
    <location>
        <begin position="266"/>
        <end position="292"/>
    </location>
</feature>
<feature type="compositionally biased region" description="Polar residues" evidence="1">
    <location>
        <begin position="442"/>
        <end position="467"/>
    </location>
</feature>